<dbReference type="EMBL" id="LNRQ01000005">
    <property type="protein sequence ID" value="KZM92996.1"/>
    <property type="molecule type" value="Genomic_DNA"/>
</dbReference>
<name>A0A164XCJ4_DAUCS</name>
<feature type="region of interest" description="Disordered" evidence="1">
    <location>
        <begin position="47"/>
        <end position="77"/>
    </location>
</feature>
<keyword evidence="4" id="KW-1185">Reference proteome</keyword>
<organism evidence="2">
    <name type="scientific">Daucus carota subsp. sativus</name>
    <name type="common">Carrot</name>
    <dbReference type="NCBI Taxonomy" id="79200"/>
    <lineage>
        <taxon>Eukaryota</taxon>
        <taxon>Viridiplantae</taxon>
        <taxon>Streptophyta</taxon>
        <taxon>Embryophyta</taxon>
        <taxon>Tracheophyta</taxon>
        <taxon>Spermatophyta</taxon>
        <taxon>Magnoliopsida</taxon>
        <taxon>eudicotyledons</taxon>
        <taxon>Gunneridae</taxon>
        <taxon>Pentapetalae</taxon>
        <taxon>asterids</taxon>
        <taxon>campanulids</taxon>
        <taxon>Apiales</taxon>
        <taxon>Apiaceae</taxon>
        <taxon>Apioideae</taxon>
        <taxon>Scandiceae</taxon>
        <taxon>Daucinae</taxon>
        <taxon>Daucus</taxon>
        <taxon>Daucus sect. Daucus</taxon>
    </lineage>
</organism>
<evidence type="ECO:0000313" key="2">
    <source>
        <dbReference type="EMBL" id="KZM92996.1"/>
    </source>
</evidence>
<reference evidence="2" key="1">
    <citation type="journal article" date="2016" name="Nat. Genet.">
        <title>A high-quality carrot genome assembly provides new insights into carotenoid accumulation and asterid genome evolution.</title>
        <authorList>
            <person name="Iorizzo M."/>
            <person name="Ellison S."/>
            <person name="Senalik D."/>
            <person name="Zeng P."/>
            <person name="Satapoomin P."/>
            <person name="Huang J."/>
            <person name="Bowman M."/>
            <person name="Iovene M."/>
            <person name="Sanseverino W."/>
            <person name="Cavagnaro P."/>
            <person name="Yildiz M."/>
            <person name="Macko-Podgorni A."/>
            <person name="Moranska E."/>
            <person name="Grzebelus E."/>
            <person name="Grzebelus D."/>
            <person name="Ashrafi H."/>
            <person name="Zheng Z."/>
            <person name="Cheng S."/>
            <person name="Spooner D."/>
            <person name="Van Deynze A."/>
            <person name="Simon P."/>
        </authorList>
    </citation>
    <scope>NUCLEOTIDE SEQUENCE [LARGE SCALE GENOMIC DNA]</scope>
    <source>
        <tissue evidence="2">Leaf</tissue>
    </source>
</reference>
<evidence type="ECO:0000256" key="1">
    <source>
        <dbReference type="SAM" id="MobiDB-lite"/>
    </source>
</evidence>
<protein>
    <submittedName>
        <fullName evidence="2">Uncharacterized protein</fullName>
    </submittedName>
</protein>
<accession>A0A164XCJ4</accession>
<proteinExistence type="predicted"/>
<dbReference type="Gramene" id="KZM92996">
    <property type="protein sequence ID" value="KZM92996"/>
    <property type="gene ID" value="DCAR_016241"/>
</dbReference>
<evidence type="ECO:0000313" key="3">
    <source>
        <dbReference type="EMBL" id="WOG99241.1"/>
    </source>
</evidence>
<dbReference type="AlphaFoldDB" id="A0A164XCJ4"/>
<evidence type="ECO:0000313" key="4">
    <source>
        <dbReference type="Proteomes" id="UP000077755"/>
    </source>
</evidence>
<reference evidence="3" key="2">
    <citation type="submission" date="2022-03" db="EMBL/GenBank/DDBJ databases">
        <title>Draft title - Genomic analysis of global carrot germplasm unveils the trajectory of domestication and the origin of high carotenoid orange carrot.</title>
        <authorList>
            <person name="Iorizzo M."/>
            <person name="Ellison S."/>
            <person name="Senalik D."/>
            <person name="Macko-Podgorni A."/>
            <person name="Grzebelus D."/>
            <person name="Bostan H."/>
            <person name="Rolling W."/>
            <person name="Curaba J."/>
            <person name="Simon P."/>
        </authorList>
    </citation>
    <scope>NUCLEOTIDE SEQUENCE</scope>
    <source>
        <tissue evidence="3">Leaf</tissue>
    </source>
</reference>
<dbReference type="EMBL" id="CP093347">
    <property type="protein sequence ID" value="WOG99241.1"/>
    <property type="molecule type" value="Genomic_DNA"/>
</dbReference>
<dbReference type="Proteomes" id="UP000077755">
    <property type="component" value="Chromosome 5"/>
</dbReference>
<gene>
    <name evidence="2" type="ORF">DCAR_016241</name>
    <name evidence="3" type="ORF">DCAR_0518589</name>
</gene>
<sequence length="130" mass="13919">MVGYEGVHSEVDAVQEIPTGETQAKGEDNVDDLLLQMRQTKIKGKRCVPLPSVSSGSDVPSIQEGVSRAEEGSCEQGEKSVYPSVLDKLKDFLPVMSAANKKSQLAAMDLMLDVADLNNPEAIVAARVCN</sequence>